<evidence type="ECO:0000256" key="1">
    <source>
        <dbReference type="ARBA" id="ARBA00004191"/>
    </source>
</evidence>
<keyword evidence="5 8" id="KW-0378">Hydrolase</keyword>
<keyword evidence="7" id="KW-0961">Cell wall biogenesis/degradation</keyword>
<dbReference type="Gene3D" id="2.160.20.10">
    <property type="entry name" value="Single-stranded right-handed beta-helix, Pectin lyase-like"/>
    <property type="match status" value="1"/>
</dbReference>
<dbReference type="EMBL" id="JANJYJ010000008">
    <property type="protein sequence ID" value="KAK3194152.1"/>
    <property type="molecule type" value="Genomic_DNA"/>
</dbReference>
<dbReference type="GO" id="GO:0004650">
    <property type="term" value="F:polygalacturonase activity"/>
    <property type="evidence" value="ECO:0007669"/>
    <property type="project" value="InterPro"/>
</dbReference>
<evidence type="ECO:0000313" key="10">
    <source>
        <dbReference type="Proteomes" id="UP001281410"/>
    </source>
</evidence>
<dbReference type="GO" id="GO:0071555">
    <property type="term" value="P:cell wall organization"/>
    <property type="evidence" value="ECO:0007669"/>
    <property type="project" value="UniProtKB-KW"/>
</dbReference>
<dbReference type="InterPro" id="IPR012334">
    <property type="entry name" value="Pectin_lyas_fold"/>
</dbReference>
<keyword evidence="3" id="KW-0134">Cell wall</keyword>
<reference evidence="9" key="1">
    <citation type="journal article" date="2023" name="Plant J.">
        <title>Genome sequences and population genomics provide insights into the demographic history, inbreeding, and mutation load of two 'living fossil' tree species of Dipteronia.</title>
        <authorList>
            <person name="Feng Y."/>
            <person name="Comes H.P."/>
            <person name="Chen J."/>
            <person name="Zhu S."/>
            <person name="Lu R."/>
            <person name="Zhang X."/>
            <person name="Li P."/>
            <person name="Qiu J."/>
            <person name="Olsen K.M."/>
            <person name="Qiu Y."/>
        </authorList>
    </citation>
    <scope>NUCLEOTIDE SEQUENCE</scope>
    <source>
        <strain evidence="9">NBL</strain>
    </source>
</reference>
<gene>
    <name evidence="9" type="ORF">Dsin_025462</name>
</gene>
<protein>
    <submittedName>
        <fullName evidence="9">Uncharacterized protein</fullName>
    </submittedName>
</protein>
<evidence type="ECO:0000256" key="8">
    <source>
        <dbReference type="RuleBase" id="RU361169"/>
    </source>
</evidence>
<dbReference type="Pfam" id="PF00295">
    <property type="entry name" value="Glyco_hydro_28"/>
    <property type="match status" value="1"/>
</dbReference>
<keyword evidence="6 8" id="KW-0326">Glycosidase</keyword>
<accession>A0AAD9ZVW1</accession>
<evidence type="ECO:0000256" key="4">
    <source>
        <dbReference type="ARBA" id="ARBA00022525"/>
    </source>
</evidence>
<dbReference type="SUPFAM" id="SSF51126">
    <property type="entry name" value="Pectin lyase-like"/>
    <property type="match status" value="1"/>
</dbReference>
<keyword evidence="4" id="KW-0964">Secreted</keyword>
<dbReference type="AlphaFoldDB" id="A0AAD9ZVW1"/>
<dbReference type="Proteomes" id="UP001281410">
    <property type="component" value="Unassembled WGS sequence"/>
</dbReference>
<evidence type="ECO:0000313" key="9">
    <source>
        <dbReference type="EMBL" id="KAK3194152.1"/>
    </source>
</evidence>
<evidence type="ECO:0000256" key="7">
    <source>
        <dbReference type="ARBA" id="ARBA00023316"/>
    </source>
</evidence>
<organism evidence="9 10">
    <name type="scientific">Dipteronia sinensis</name>
    <dbReference type="NCBI Taxonomy" id="43782"/>
    <lineage>
        <taxon>Eukaryota</taxon>
        <taxon>Viridiplantae</taxon>
        <taxon>Streptophyta</taxon>
        <taxon>Embryophyta</taxon>
        <taxon>Tracheophyta</taxon>
        <taxon>Spermatophyta</taxon>
        <taxon>Magnoliopsida</taxon>
        <taxon>eudicotyledons</taxon>
        <taxon>Gunneridae</taxon>
        <taxon>Pentapetalae</taxon>
        <taxon>rosids</taxon>
        <taxon>malvids</taxon>
        <taxon>Sapindales</taxon>
        <taxon>Sapindaceae</taxon>
        <taxon>Hippocastanoideae</taxon>
        <taxon>Acereae</taxon>
        <taxon>Dipteronia</taxon>
    </lineage>
</organism>
<dbReference type="InterPro" id="IPR000743">
    <property type="entry name" value="Glyco_hydro_28"/>
</dbReference>
<comment type="caution">
    <text evidence="9">The sequence shown here is derived from an EMBL/GenBank/DDBJ whole genome shotgun (WGS) entry which is preliminary data.</text>
</comment>
<name>A0AAD9ZVW1_9ROSI</name>
<comment type="subcellular location">
    <subcellularLocation>
        <location evidence="1">Secreted</location>
        <location evidence="1">Cell wall</location>
    </subcellularLocation>
</comment>
<evidence type="ECO:0000256" key="3">
    <source>
        <dbReference type="ARBA" id="ARBA00022512"/>
    </source>
</evidence>
<dbReference type="InterPro" id="IPR011050">
    <property type="entry name" value="Pectin_lyase_fold/virulence"/>
</dbReference>
<dbReference type="GO" id="GO:0005975">
    <property type="term" value="P:carbohydrate metabolic process"/>
    <property type="evidence" value="ECO:0007669"/>
    <property type="project" value="InterPro"/>
</dbReference>
<evidence type="ECO:0000256" key="5">
    <source>
        <dbReference type="ARBA" id="ARBA00022801"/>
    </source>
</evidence>
<sequence>MSPVVLQGPCKSHVSFEIIGILKADTNVNSYTERTWFQLLAPELSMDKAQVFGDRANVATTLNAALNSHLEVKNAIISGFTSLNPPVFHMHVVGCNNFTVHGLTNTAPGYNPNTDGMHISASCNVTRDHRSTTEIDPALSSFQLKAI</sequence>
<comment type="similarity">
    <text evidence="2 8">Belongs to the glycosyl hydrolase 28 family.</text>
</comment>
<dbReference type="PANTHER" id="PTHR31375">
    <property type="match status" value="1"/>
</dbReference>
<proteinExistence type="inferred from homology"/>
<evidence type="ECO:0000256" key="2">
    <source>
        <dbReference type="ARBA" id="ARBA00008834"/>
    </source>
</evidence>
<keyword evidence="10" id="KW-1185">Reference proteome</keyword>
<evidence type="ECO:0000256" key="6">
    <source>
        <dbReference type="ARBA" id="ARBA00023295"/>
    </source>
</evidence>